<name>A0A3L6SHN8_PANMI</name>
<dbReference type="EC" id="5.2.1.8" evidence="2 5"/>
<dbReference type="OrthoDB" id="433738at2759"/>
<evidence type="ECO:0000313" key="9">
    <source>
        <dbReference type="Proteomes" id="UP000275267"/>
    </source>
</evidence>
<dbReference type="GO" id="GO:0003755">
    <property type="term" value="F:peptidyl-prolyl cis-trans isomerase activity"/>
    <property type="evidence" value="ECO:0007669"/>
    <property type="project" value="UniProtKB-KW"/>
</dbReference>
<evidence type="ECO:0000313" key="8">
    <source>
        <dbReference type="EMBL" id="RLN22119.1"/>
    </source>
</evidence>
<comment type="catalytic activity">
    <reaction evidence="1 5">
        <text>[protein]-peptidylproline (omega=180) = [protein]-peptidylproline (omega=0)</text>
        <dbReference type="Rhea" id="RHEA:16237"/>
        <dbReference type="Rhea" id="RHEA-COMP:10747"/>
        <dbReference type="Rhea" id="RHEA-COMP:10748"/>
        <dbReference type="ChEBI" id="CHEBI:83833"/>
        <dbReference type="ChEBI" id="CHEBI:83834"/>
        <dbReference type="EC" id="5.2.1.8"/>
    </reaction>
</comment>
<keyword evidence="3 5" id="KW-0697">Rotamase</keyword>
<feature type="region of interest" description="Disordered" evidence="6">
    <location>
        <begin position="47"/>
        <end position="90"/>
    </location>
</feature>
<dbReference type="STRING" id="4540.A0A3L6SHN8"/>
<gene>
    <name evidence="8" type="ORF">C2845_PM07G28300</name>
</gene>
<evidence type="ECO:0000256" key="3">
    <source>
        <dbReference type="ARBA" id="ARBA00023110"/>
    </source>
</evidence>
<evidence type="ECO:0000256" key="1">
    <source>
        <dbReference type="ARBA" id="ARBA00000971"/>
    </source>
</evidence>
<dbReference type="Pfam" id="PF00254">
    <property type="entry name" value="FKBP_C"/>
    <property type="match status" value="1"/>
</dbReference>
<proteinExistence type="predicted"/>
<dbReference type="SUPFAM" id="SSF54534">
    <property type="entry name" value="FKBP-like"/>
    <property type="match status" value="1"/>
</dbReference>
<accession>A0A3L6SHN8</accession>
<dbReference type="InterPro" id="IPR046357">
    <property type="entry name" value="PPIase_dom_sf"/>
</dbReference>
<dbReference type="PROSITE" id="PS50059">
    <property type="entry name" value="FKBP_PPIASE"/>
    <property type="match status" value="1"/>
</dbReference>
<reference evidence="9" key="1">
    <citation type="journal article" date="2019" name="Nat. Commun.">
        <title>The genome of broomcorn millet.</title>
        <authorList>
            <person name="Zou C."/>
            <person name="Miki D."/>
            <person name="Li D."/>
            <person name="Tang Q."/>
            <person name="Xiao L."/>
            <person name="Rajput S."/>
            <person name="Deng P."/>
            <person name="Jia W."/>
            <person name="Huang R."/>
            <person name="Zhang M."/>
            <person name="Sun Y."/>
            <person name="Hu J."/>
            <person name="Fu X."/>
            <person name="Schnable P.S."/>
            <person name="Li F."/>
            <person name="Zhang H."/>
            <person name="Feng B."/>
            <person name="Zhu X."/>
            <person name="Liu R."/>
            <person name="Schnable J.C."/>
            <person name="Zhu J.-K."/>
            <person name="Zhang H."/>
        </authorList>
    </citation>
    <scope>NUCLEOTIDE SEQUENCE [LARGE SCALE GENOMIC DNA]</scope>
</reference>
<sequence length="213" mass="23105">MELKDPLGTAAAPPLLLRRRGRRGVAWRCQGVRAPSSAPRRRASLLGAQAGGSPPAAIRPTGSSDLGRRSACGDRGRLRGTGSAAPRGWAGSARQRRLHYEGMLAENGQVFDTTHEDNSVFSFEIGEGTIIEAWDITVRTMEVEQVACKPRKGSSLQSVSEEKARLQELKIQREIVAVAKEEEKRKREEAKAAAAVRVQAKLEAKKGKGEKAK</sequence>
<feature type="compositionally biased region" description="Basic and acidic residues" evidence="6">
    <location>
        <begin position="66"/>
        <end position="77"/>
    </location>
</feature>
<evidence type="ECO:0000256" key="6">
    <source>
        <dbReference type="SAM" id="MobiDB-lite"/>
    </source>
</evidence>
<dbReference type="Gene3D" id="3.10.50.40">
    <property type="match status" value="1"/>
</dbReference>
<keyword evidence="9" id="KW-1185">Reference proteome</keyword>
<evidence type="ECO:0000256" key="4">
    <source>
        <dbReference type="ARBA" id="ARBA00023235"/>
    </source>
</evidence>
<keyword evidence="4 5" id="KW-0413">Isomerase</keyword>
<feature type="domain" description="PPIase FKBP-type" evidence="7">
    <location>
        <begin position="93"/>
        <end position="143"/>
    </location>
</feature>
<evidence type="ECO:0000256" key="5">
    <source>
        <dbReference type="PROSITE-ProRule" id="PRU00277"/>
    </source>
</evidence>
<comment type="caution">
    <text evidence="8">The sequence shown here is derived from an EMBL/GenBank/DDBJ whole genome shotgun (WGS) entry which is preliminary data.</text>
</comment>
<evidence type="ECO:0000256" key="2">
    <source>
        <dbReference type="ARBA" id="ARBA00013194"/>
    </source>
</evidence>
<dbReference type="EMBL" id="PQIB02000004">
    <property type="protein sequence ID" value="RLN22119.1"/>
    <property type="molecule type" value="Genomic_DNA"/>
</dbReference>
<dbReference type="PANTHER" id="PTHR10516:SF326">
    <property type="entry name" value="PEPTIDYLPROLYL ISOMERASE"/>
    <property type="match status" value="1"/>
</dbReference>
<dbReference type="InterPro" id="IPR001179">
    <property type="entry name" value="PPIase_FKBP_dom"/>
</dbReference>
<dbReference type="InterPro" id="IPR050689">
    <property type="entry name" value="FKBP-type_PPIase"/>
</dbReference>
<dbReference type="PANTHER" id="PTHR10516">
    <property type="entry name" value="PEPTIDYL-PROLYL CIS-TRANS ISOMERASE"/>
    <property type="match status" value="1"/>
</dbReference>
<protein>
    <recommendedName>
        <fullName evidence="2 5">peptidylprolyl isomerase</fullName>
        <ecNumber evidence="2 5">5.2.1.8</ecNumber>
    </recommendedName>
</protein>
<dbReference type="GO" id="GO:0005737">
    <property type="term" value="C:cytoplasm"/>
    <property type="evidence" value="ECO:0007669"/>
    <property type="project" value="TreeGrafter"/>
</dbReference>
<evidence type="ECO:0000259" key="7">
    <source>
        <dbReference type="PROSITE" id="PS50059"/>
    </source>
</evidence>
<organism evidence="8 9">
    <name type="scientific">Panicum miliaceum</name>
    <name type="common">Proso millet</name>
    <name type="synonym">Broomcorn millet</name>
    <dbReference type="NCBI Taxonomy" id="4540"/>
    <lineage>
        <taxon>Eukaryota</taxon>
        <taxon>Viridiplantae</taxon>
        <taxon>Streptophyta</taxon>
        <taxon>Embryophyta</taxon>
        <taxon>Tracheophyta</taxon>
        <taxon>Spermatophyta</taxon>
        <taxon>Magnoliopsida</taxon>
        <taxon>Liliopsida</taxon>
        <taxon>Poales</taxon>
        <taxon>Poaceae</taxon>
        <taxon>PACMAD clade</taxon>
        <taxon>Panicoideae</taxon>
        <taxon>Panicodae</taxon>
        <taxon>Paniceae</taxon>
        <taxon>Panicinae</taxon>
        <taxon>Panicum</taxon>
        <taxon>Panicum sect. Panicum</taxon>
    </lineage>
</organism>
<dbReference type="Proteomes" id="UP000275267">
    <property type="component" value="Unassembled WGS sequence"/>
</dbReference>
<dbReference type="AlphaFoldDB" id="A0A3L6SHN8"/>